<sequence>MESSLFFSSRTPSTTVRFTSRSPSPTTETSTPTNTNETSTPSSSMPSTSRDDRLRHSPRTERAAANELESPPSIEFAISLKQLRELLQDSSRATLRELGPLPSASHALNDLSRQKEFIPAMERYMQSSSAYLNRVRTKYKDLWVKERVSKMKVARQDVFMKRLKDTYEEKLREVRVSVREVG</sequence>
<gene>
    <name evidence="2" type="ORF">QE152_g38672</name>
</gene>
<feature type="compositionally biased region" description="Low complexity" evidence="1">
    <location>
        <begin position="8"/>
        <end position="48"/>
    </location>
</feature>
<comment type="caution">
    <text evidence="2">The sequence shown here is derived from an EMBL/GenBank/DDBJ whole genome shotgun (WGS) entry which is preliminary data.</text>
</comment>
<evidence type="ECO:0000313" key="3">
    <source>
        <dbReference type="Proteomes" id="UP001458880"/>
    </source>
</evidence>
<reference evidence="2 3" key="1">
    <citation type="journal article" date="2024" name="BMC Genomics">
        <title>De novo assembly and annotation of Popillia japonica's genome with initial clues to its potential as an invasive pest.</title>
        <authorList>
            <person name="Cucini C."/>
            <person name="Boschi S."/>
            <person name="Funari R."/>
            <person name="Cardaioli E."/>
            <person name="Iannotti N."/>
            <person name="Marturano G."/>
            <person name="Paoli F."/>
            <person name="Bruttini M."/>
            <person name="Carapelli A."/>
            <person name="Frati F."/>
            <person name="Nardi F."/>
        </authorList>
    </citation>
    <scope>NUCLEOTIDE SEQUENCE [LARGE SCALE GENOMIC DNA]</scope>
    <source>
        <strain evidence="2">DMR45628</strain>
    </source>
</reference>
<accession>A0AAW1HW64</accession>
<evidence type="ECO:0000256" key="1">
    <source>
        <dbReference type="SAM" id="MobiDB-lite"/>
    </source>
</evidence>
<dbReference type="Proteomes" id="UP001458880">
    <property type="component" value="Unassembled WGS sequence"/>
</dbReference>
<keyword evidence="3" id="KW-1185">Reference proteome</keyword>
<protein>
    <submittedName>
        <fullName evidence="2">Uncharacterized protein</fullName>
    </submittedName>
</protein>
<evidence type="ECO:0000313" key="2">
    <source>
        <dbReference type="EMBL" id="KAK9680985.1"/>
    </source>
</evidence>
<dbReference type="AlphaFoldDB" id="A0AAW1HW64"/>
<dbReference type="EMBL" id="JASPKY010000856">
    <property type="protein sequence ID" value="KAK9680985.1"/>
    <property type="molecule type" value="Genomic_DNA"/>
</dbReference>
<feature type="region of interest" description="Disordered" evidence="1">
    <location>
        <begin position="1"/>
        <end position="71"/>
    </location>
</feature>
<name>A0AAW1HW64_POPJA</name>
<organism evidence="2 3">
    <name type="scientific">Popillia japonica</name>
    <name type="common">Japanese beetle</name>
    <dbReference type="NCBI Taxonomy" id="7064"/>
    <lineage>
        <taxon>Eukaryota</taxon>
        <taxon>Metazoa</taxon>
        <taxon>Ecdysozoa</taxon>
        <taxon>Arthropoda</taxon>
        <taxon>Hexapoda</taxon>
        <taxon>Insecta</taxon>
        <taxon>Pterygota</taxon>
        <taxon>Neoptera</taxon>
        <taxon>Endopterygota</taxon>
        <taxon>Coleoptera</taxon>
        <taxon>Polyphaga</taxon>
        <taxon>Scarabaeiformia</taxon>
        <taxon>Scarabaeidae</taxon>
        <taxon>Rutelinae</taxon>
        <taxon>Popillia</taxon>
    </lineage>
</organism>
<feature type="compositionally biased region" description="Basic and acidic residues" evidence="1">
    <location>
        <begin position="49"/>
        <end position="64"/>
    </location>
</feature>
<proteinExistence type="predicted"/>